<accession>A0AA47ELQ1</accession>
<evidence type="ECO:0000313" key="2">
    <source>
        <dbReference type="EMBL" id="WAG62400.1"/>
    </source>
</evidence>
<name>A0AA47ELQ1_9CLOT</name>
<gene>
    <name evidence="2" type="ORF">LL038_09240</name>
</gene>
<proteinExistence type="predicted"/>
<dbReference type="Proteomes" id="UP001164733">
    <property type="component" value="Chromosome"/>
</dbReference>
<dbReference type="CDD" id="cd06587">
    <property type="entry name" value="VOC"/>
    <property type="match status" value="1"/>
</dbReference>
<evidence type="ECO:0000259" key="1">
    <source>
        <dbReference type="Pfam" id="PF00903"/>
    </source>
</evidence>
<dbReference type="InterPro" id="IPR004360">
    <property type="entry name" value="Glyas_Fos-R_dOase_dom"/>
</dbReference>
<dbReference type="AlphaFoldDB" id="A0AA47ELQ1"/>
<dbReference type="RefSeq" id="WP_216123483.1">
    <property type="nucleotide sequence ID" value="NZ_CP086239.1"/>
</dbReference>
<dbReference type="Pfam" id="PF00903">
    <property type="entry name" value="Glyoxalase"/>
    <property type="match status" value="1"/>
</dbReference>
<sequence length="147" mass="17349">MNLGCTYIKVSDMEKSVIFYSKLLQIQPQYSNKERWVMFHCGSTLALYNLQYDIDMLNKNENIEFHYNEAYIKYLRKENTGASKTVVFNFNVDNLNEEFKRVKNLNIGKISEIMYVNITMPYYFFIVDDPDGNEIEVTGNYIIDNAN</sequence>
<organism evidence="2 3">
    <name type="scientific">Clostridium estertheticum</name>
    <dbReference type="NCBI Taxonomy" id="238834"/>
    <lineage>
        <taxon>Bacteria</taxon>
        <taxon>Bacillati</taxon>
        <taxon>Bacillota</taxon>
        <taxon>Clostridia</taxon>
        <taxon>Eubacteriales</taxon>
        <taxon>Clostridiaceae</taxon>
        <taxon>Clostridium</taxon>
    </lineage>
</organism>
<feature type="domain" description="Glyoxalase/fosfomycin resistance/dioxygenase" evidence="1">
    <location>
        <begin position="9"/>
        <end position="137"/>
    </location>
</feature>
<dbReference type="EMBL" id="CP086239">
    <property type="protein sequence ID" value="WAG62400.1"/>
    <property type="molecule type" value="Genomic_DNA"/>
</dbReference>
<reference evidence="2" key="1">
    <citation type="submission" date="2021-11" db="EMBL/GenBank/DDBJ databases">
        <title>Clostridia strains as spoilage organisms.</title>
        <authorList>
            <person name="Wambui J."/>
            <person name="Stevens M.J.A."/>
            <person name="Stephan R."/>
        </authorList>
    </citation>
    <scope>NUCLEOTIDE SEQUENCE</scope>
    <source>
        <strain evidence="2">CF009</strain>
    </source>
</reference>
<protein>
    <submittedName>
        <fullName evidence="2">VOC family protein</fullName>
    </submittedName>
</protein>
<evidence type="ECO:0000313" key="3">
    <source>
        <dbReference type="Proteomes" id="UP001164733"/>
    </source>
</evidence>